<organism evidence="10">
    <name type="scientific">Haptolina ericina</name>
    <dbReference type="NCBI Taxonomy" id="156174"/>
    <lineage>
        <taxon>Eukaryota</taxon>
        <taxon>Haptista</taxon>
        <taxon>Haptophyta</taxon>
        <taxon>Prymnesiophyceae</taxon>
        <taxon>Prymnesiales</taxon>
        <taxon>Prymnesiaceae</taxon>
        <taxon>Haptolina</taxon>
    </lineage>
</organism>
<evidence type="ECO:0000256" key="4">
    <source>
        <dbReference type="ARBA" id="ARBA00022692"/>
    </source>
</evidence>
<comment type="subcellular location">
    <subcellularLocation>
        <location evidence="8">Endomembrane system</location>
        <topology evidence="8">Single-pass membrane protein</topology>
    </subcellularLocation>
    <subcellularLocation>
        <location evidence="1">Membrane</location>
        <topology evidence="1">Single-pass type II membrane protein</topology>
    </subcellularLocation>
</comment>
<evidence type="ECO:0000256" key="1">
    <source>
        <dbReference type="ARBA" id="ARBA00004606"/>
    </source>
</evidence>
<evidence type="ECO:0000259" key="9">
    <source>
        <dbReference type="Pfam" id="PF02434"/>
    </source>
</evidence>
<feature type="domain" description="Fringe-like glycosyltransferase" evidence="9">
    <location>
        <begin position="2"/>
        <end position="201"/>
    </location>
</feature>
<keyword evidence="7" id="KW-0472">Membrane</keyword>
<name>A0A7S3BK96_9EUKA</name>
<dbReference type="GO" id="GO:0016020">
    <property type="term" value="C:membrane"/>
    <property type="evidence" value="ECO:0007669"/>
    <property type="project" value="UniProtKB-SubCell"/>
</dbReference>
<dbReference type="AlphaFoldDB" id="A0A7S3BK96"/>
<dbReference type="PANTHER" id="PTHR10811">
    <property type="entry name" value="FRINGE-RELATED"/>
    <property type="match status" value="1"/>
</dbReference>
<keyword evidence="3" id="KW-0808">Transferase</keyword>
<dbReference type="EMBL" id="HBHX01057365">
    <property type="protein sequence ID" value="CAE0137266.1"/>
    <property type="molecule type" value="Transcribed_RNA"/>
</dbReference>
<reference evidence="10" key="1">
    <citation type="submission" date="2021-01" db="EMBL/GenBank/DDBJ databases">
        <authorList>
            <person name="Corre E."/>
            <person name="Pelletier E."/>
            <person name="Niang G."/>
            <person name="Scheremetjew M."/>
            <person name="Finn R."/>
            <person name="Kale V."/>
            <person name="Holt S."/>
            <person name="Cochrane G."/>
            <person name="Meng A."/>
            <person name="Brown T."/>
            <person name="Cohen L."/>
        </authorList>
    </citation>
    <scope>NUCLEOTIDE SEQUENCE</scope>
    <source>
        <strain evidence="10">CCMP281</strain>
    </source>
</reference>
<evidence type="ECO:0000256" key="3">
    <source>
        <dbReference type="ARBA" id="ARBA00022679"/>
    </source>
</evidence>
<evidence type="ECO:0000256" key="6">
    <source>
        <dbReference type="ARBA" id="ARBA00022989"/>
    </source>
</evidence>
<proteinExistence type="predicted"/>
<evidence type="ECO:0000313" key="10">
    <source>
        <dbReference type="EMBL" id="CAE0137266.1"/>
    </source>
</evidence>
<dbReference type="GO" id="GO:0016757">
    <property type="term" value="F:glycosyltransferase activity"/>
    <property type="evidence" value="ECO:0007669"/>
    <property type="project" value="UniProtKB-KW"/>
</dbReference>
<keyword evidence="5" id="KW-0735">Signal-anchor</keyword>
<evidence type="ECO:0000256" key="8">
    <source>
        <dbReference type="ARBA" id="ARBA00037847"/>
    </source>
</evidence>
<keyword evidence="6" id="KW-1133">Transmembrane helix</keyword>
<evidence type="ECO:0000256" key="7">
    <source>
        <dbReference type="ARBA" id="ARBA00023136"/>
    </source>
</evidence>
<sequence length="249" mass="27555">MTSRRYHDTRCQLIKQTYASVLPPTHYIFYSDADDPTLPAVRVGETIFPRAMPAKDQYMHAQLRWPEALRHAQRSSLALGTRWTMIVDDDTYVIPQNVLRVLRGYDPASPTVLLGQACPPIAGLPRICGGAGWVISTALHAALVAVLPRCTARSGAFSESHSDAFLSVCMHDLLQVDISDRAEFNSAEPAYYESAKGQLDRPRGYGAPATFHYIKSYEQWMTLHHLSSWAAQVGGHAGGMGRGIRNASW</sequence>
<dbReference type="Gene3D" id="3.90.550.50">
    <property type="match status" value="1"/>
</dbReference>
<evidence type="ECO:0000256" key="5">
    <source>
        <dbReference type="ARBA" id="ARBA00022968"/>
    </source>
</evidence>
<evidence type="ECO:0000256" key="2">
    <source>
        <dbReference type="ARBA" id="ARBA00022676"/>
    </source>
</evidence>
<dbReference type="Pfam" id="PF02434">
    <property type="entry name" value="Fringe"/>
    <property type="match status" value="1"/>
</dbReference>
<keyword evidence="4" id="KW-0812">Transmembrane</keyword>
<accession>A0A7S3BK96</accession>
<keyword evidence="2" id="KW-0328">Glycosyltransferase</keyword>
<dbReference type="GO" id="GO:0012505">
    <property type="term" value="C:endomembrane system"/>
    <property type="evidence" value="ECO:0007669"/>
    <property type="project" value="UniProtKB-SubCell"/>
</dbReference>
<dbReference type="InterPro" id="IPR003378">
    <property type="entry name" value="Fringe-like_glycosylTrfase"/>
</dbReference>
<gene>
    <name evidence="10" type="ORF">HERI1096_LOCUS31650</name>
</gene>
<protein>
    <recommendedName>
        <fullName evidence="9">Fringe-like glycosyltransferase domain-containing protein</fullName>
    </recommendedName>
</protein>